<accession>A0A0L8C6I0</accession>
<dbReference type="RefSeq" id="WP_053247202.1">
    <property type="nucleotide sequence ID" value="NZ_LGAP01000001.1"/>
</dbReference>
<organism evidence="2 3">
    <name type="scientific">Ensifer adhaerens</name>
    <name type="common">Sinorhizobium morelense</name>
    <dbReference type="NCBI Taxonomy" id="106592"/>
    <lineage>
        <taxon>Bacteria</taxon>
        <taxon>Pseudomonadati</taxon>
        <taxon>Pseudomonadota</taxon>
        <taxon>Alphaproteobacteria</taxon>
        <taxon>Hyphomicrobiales</taxon>
        <taxon>Rhizobiaceae</taxon>
        <taxon>Sinorhizobium/Ensifer group</taxon>
        <taxon>Ensifer</taxon>
    </lineage>
</organism>
<keyword evidence="1" id="KW-1133">Transmembrane helix</keyword>
<proteinExistence type="predicted"/>
<dbReference type="PATRIC" id="fig|106592.7.peg.509"/>
<evidence type="ECO:0000256" key="1">
    <source>
        <dbReference type="SAM" id="Phobius"/>
    </source>
</evidence>
<evidence type="ECO:0000313" key="2">
    <source>
        <dbReference type="EMBL" id="KOF22399.1"/>
    </source>
</evidence>
<keyword evidence="1" id="KW-0812">Transmembrane</keyword>
<dbReference type="EMBL" id="LGAP01000001">
    <property type="protein sequence ID" value="KOF22399.1"/>
    <property type="molecule type" value="Genomic_DNA"/>
</dbReference>
<feature type="transmembrane region" description="Helical" evidence="1">
    <location>
        <begin position="21"/>
        <end position="41"/>
    </location>
</feature>
<evidence type="ECO:0000313" key="3">
    <source>
        <dbReference type="Proteomes" id="UP000037425"/>
    </source>
</evidence>
<reference evidence="3" key="1">
    <citation type="submission" date="2015-07" db="EMBL/GenBank/DDBJ databases">
        <title>Whole genome sequence of an Ensifer adhaerens strain isolated from a cave pool in the Wind Cave National Park.</title>
        <authorList>
            <person name="Eng W.W.H."/>
            <person name="Gan H.M."/>
            <person name="Barton H.A."/>
            <person name="Savka M.A."/>
        </authorList>
    </citation>
    <scope>NUCLEOTIDE SEQUENCE [LARGE SCALE GENOMIC DNA]</scope>
    <source>
        <strain evidence="3">SD006</strain>
    </source>
</reference>
<dbReference type="AlphaFoldDB" id="A0A0L8C6I0"/>
<comment type="caution">
    <text evidence="2">The sequence shown here is derived from an EMBL/GenBank/DDBJ whole genome shotgun (WGS) entry which is preliminary data.</text>
</comment>
<protein>
    <submittedName>
        <fullName evidence="2">Membrane protein</fullName>
    </submittedName>
</protein>
<keyword evidence="1" id="KW-0472">Membrane</keyword>
<sequence length="244" mass="26751">MSSSSNGNSEPELSPLLSGRFVYKVTAVVVLLAAITTALSLSGRWFGENLALAGHTSSLTPYDIFIGQDHLRLPANVIRFESQRATSIAERVDIYLTWPALGGYSDDNRHLFNNVNRPESLIFLQISQSTMSRDMSGRLEPIYTQVFEGAASPGPKGLTRHGVKATSSYAGEAFFTAEREGEPTYVVRCLEPGANEASTSADCQRDIHAGKDLVILYRFSRNLLPQWREIDNAVGGFVKSHLVP</sequence>
<dbReference type="Proteomes" id="UP000037425">
    <property type="component" value="Unassembled WGS sequence"/>
</dbReference>
<gene>
    <name evidence="2" type="ORF">AC244_02375</name>
</gene>
<dbReference type="OrthoDB" id="7959514at2"/>
<name>A0A0L8C6I0_ENSAD</name>